<proteinExistence type="predicted"/>
<comment type="caution">
    <text evidence="1">The sequence shown here is derived from an EMBL/GenBank/DDBJ whole genome shotgun (WGS) entry which is preliminary data.</text>
</comment>
<evidence type="ECO:0000313" key="2">
    <source>
        <dbReference type="Proteomes" id="UP000554004"/>
    </source>
</evidence>
<dbReference type="EMBL" id="JAAZAL010000060">
    <property type="protein sequence ID" value="NLE30968.1"/>
    <property type="molecule type" value="Genomic_DNA"/>
</dbReference>
<name>A0A847ETR6_9BACT</name>
<dbReference type="AlphaFoldDB" id="A0A847ETR6"/>
<reference evidence="1 2" key="1">
    <citation type="journal article" date="2020" name="Biotechnol. Biofuels">
        <title>New insights from the biogas microbiome by comprehensive genome-resolved metagenomics of nearly 1600 species originating from multiple anaerobic digesters.</title>
        <authorList>
            <person name="Campanaro S."/>
            <person name="Treu L."/>
            <person name="Rodriguez-R L.M."/>
            <person name="Kovalovszki A."/>
            <person name="Ziels R.M."/>
            <person name="Maus I."/>
            <person name="Zhu X."/>
            <person name="Kougias P.G."/>
            <person name="Basile A."/>
            <person name="Luo G."/>
            <person name="Schluter A."/>
            <person name="Konstantinidis K.T."/>
            <person name="Angelidaki I."/>
        </authorList>
    </citation>
    <scope>NUCLEOTIDE SEQUENCE [LARGE SCALE GENOMIC DNA]</scope>
    <source>
        <strain evidence="1">AS06rmzACSIP_421</strain>
    </source>
</reference>
<evidence type="ECO:0000313" key="1">
    <source>
        <dbReference type="EMBL" id="NLE30968.1"/>
    </source>
</evidence>
<protein>
    <submittedName>
        <fullName evidence="1">Uncharacterized protein</fullName>
    </submittedName>
</protein>
<organism evidence="1 2">
    <name type="scientific">Candidatus Dojkabacteria bacterium</name>
    <dbReference type="NCBI Taxonomy" id="2099670"/>
    <lineage>
        <taxon>Bacteria</taxon>
        <taxon>Candidatus Dojkabacteria</taxon>
    </lineage>
</organism>
<sequence length="56" mass="6376">MVYQYSATATPNINYNINIGNDKVNTLKPKINKNRFEPALQRARKALQLVNPFKGV</sequence>
<dbReference type="Proteomes" id="UP000554004">
    <property type="component" value="Unassembled WGS sequence"/>
</dbReference>
<accession>A0A847ETR6</accession>
<gene>
    <name evidence="1" type="ORF">GX618_01705</name>
</gene>